<evidence type="ECO:0000313" key="8">
    <source>
        <dbReference type="Proteomes" id="UP000748756"/>
    </source>
</evidence>
<sequence>MVKCDPRQGKYMAYCRQYLGDVTNKDTGAAVSLCLGGAPVGISSAPPAVVPGCELAPVNRSVSAFSNISIFGQIWSRLNEKFDPQYSIRAFVQLYVDGSMEESEFVEVSENSDTLENEYQDINHGYQ</sequence>
<keyword evidence="3" id="KW-0547">Nucleotide-binding</keyword>
<dbReference type="Gene3D" id="1.10.287.600">
    <property type="entry name" value="Helix hairpin bin"/>
    <property type="match status" value="1"/>
</dbReference>
<dbReference type="InterPro" id="IPR000217">
    <property type="entry name" value="Tubulin"/>
</dbReference>
<dbReference type="GO" id="GO:0005200">
    <property type="term" value="F:structural constituent of cytoskeleton"/>
    <property type="evidence" value="ECO:0007669"/>
    <property type="project" value="InterPro"/>
</dbReference>
<dbReference type="AlphaFoldDB" id="A0A9P5R5I7"/>
<reference evidence="7" key="1">
    <citation type="journal article" date="2020" name="Fungal Divers.">
        <title>Resolving the Mortierellaceae phylogeny through synthesis of multi-gene phylogenetics and phylogenomics.</title>
        <authorList>
            <person name="Vandepol N."/>
            <person name="Liber J."/>
            <person name="Desiro A."/>
            <person name="Na H."/>
            <person name="Kennedy M."/>
            <person name="Barry K."/>
            <person name="Grigoriev I.V."/>
            <person name="Miller A.N."/>
            <person name="O'Donnell K."/>
            <person name="Stajich J.E."/>
            <person name="Bonito G."/>
        </authorList>
    </citation>
    <scope>NUCLEOTIDE SEQUENCE</scope>
    <source>
        <strain evidence="7">NRRL 6426</strain>
    </source>
</reference>
<dbReference type="EMBL" id="JAAAUQ010002532">
    <property type="protein sequence ID" value="KAF9122789.1"/>
    <property type="molecule type" value="Genomic_DNA"/>
</dbReference>
<dbReference type="InterPro" id="IPR002452">
    <property type="entry name" value="Alpha_tubulin"/>
</dbReference>
<dbReference type="PRINTS" id="PR01162">
    <property type="entry name" value="ALPHATUBULIN"/>
</dbReference>
<dbReference type="GO" id="GO:0016787">
    <property type="term" value="F:hydrolase activity"/>
    <property type="evidence" value="ECO:0007669"/>
    <property type="project" value="UniProtKB-KW"/>
</dbReference>
<dbReference type="OrthoDB" id="1662883at2759"/>
<dbReference type="PANTHER" id="PTHR11588">
    <property type="entry name" value="TUBULIN"/>
    <property type="match status" value="1"/>
</dbReference>
<comment type="caution">
    <text evidence="7">The sequence shown here is derived from an EMBL/GenBank/DDBJ whole genome shotgun (WGS) entry which is preliminary data.</text>
</comment>
<organism evidence="7 8">
    <name type="scientific">Linnemannia schmuckeri</name>
    <dbReference type="NCBI Taxonomy" id="64567"/>
    <lineage>
        <taxon>Eukaryota</taxon>
        <taxon>Fungi</taxon>
        <taxon>Fungi incertae sedis</taxon>
        <taxon>Mucoromycota</taxon>
        <taxon>Mortierellomycotina</taxon>
        <taxon>Mortierellomycetes</taxon>
        <taxon>Mortierellales</taxon>
        <taxon>Mortierellaceae</taxon>
        <taxon>Linnemannia</taxon>
    </lineage>
</organism>
<dbReference type="Proteomes" id="UP000748756">
    <property type="component" value="Unassembled WGS sequence"/>
</dbReference>
<evidence type="ECO:0000256" key="4">
    <source>
        <dbReference type="ARBA" id="ARBA00022801"/>
    </source>
</evidence>
<keyword evidence="8" id="KW-1185">Reference proteome</keyword>
<keyword evidence="5" id="KW-0342">GTP-binding</keyword>
<evidence type="ECO:0000256" key="6">
    <source>
        <dbReference type="ARBA" id="ARBA00049117"/>
    </source>
</evidence>
<dbReference type="SUPFAM" id="SSF55307">
    <property type="entry name" value="Tubulin C-terminal domain-like"/>
    <property type="match status" value="1"/>
</dbReference>
<evidence type="ECO:0000256" key="3">
    <source>
        <dbReference type="ARBA" id="ARBA00022741"/>
    </source>
</evidence>
<evidence type="ECO:0000256" key="2">
    <source>
        <dbReference type="ARBA" id="ARBA00022701"/>
    </source>
</evidence>
<proteinExistence type="inferred from homology"/>
<keyword evidence="4" id="KW-0378">Hydrolase</keyword>
<protein>
    <submittedName>
        <fullName evidence="7">Tubulin alpha chain-like 3</fullName>
    </submittedName>
</protein>
<dbReference type="GO" id="GO:0005525">
    <property type="term" value="F:GTP binding"/>
    <property type="evidence" value="ECO:0007669"/>
    <property type="project" value="UniProtKB-KW"/>
</dbReference>
<dbReference type="GO" id="GO:0007017">
    <property type="term" value="P:microtubule-based process"/>
    <property type="evidence" value="ECO:0007669"/>
    <property type="project" value="InterPro"/>
</dbReference>
<gene>
    <name evidence="7" type="primary">TUBAL3</name>
    <name evidence="7" type="ORF">BG015_005470</name>
</gene>
<comment type="catalytic activity">
    <reaction evidence="6">
        <text>GTP + H2O = GDP + phosphate + H(+)</text>
        <dbReference type="Rhea" id="RHEA:19669"/>
        <dbReference type="ChEBI" id="CHEBI:15377"/>
        <dbReference type="ChEBI" id="CHEBI:15378"/>
        <dbReference type="ChEBI" id="CHEBI:37565"/>
        <dbReference type="ChEBI" id="CHEBI:43474"/>
        <dbReference type="ChEBI" id="CHEBI:58189"/>
    </reaction>
    <physiologicalReaction direction="left-to-right" evidence="6">
        <dbReference type="Rhea" id="RHEA:19670"/>
    </physiologicalReaction>
</comment>
<keyword evidence="2" id="KW-0493">Microtubule</keyword>
<evidence type="ECO:0000256" key="5">
    <source>
        <dbReference type="ARBA" id="ARBA00023134"/>
    </source>
</evidence>
<accession>A0A9P5R5I7</accession>
<dbReference type="InterPro" id="IPR023123">
    <property type="entry name" value="Tubulin_C"/>
</dbReference>
<dbReference type="InterPro" id="IPR008280">
    <property type="entry name" value="Tub_FtsZ_C"/>
</dbReference>
<dbReference type="GO" id="GO:0005874">
    <property type="term" value="C:microtubule"/>
    <property type="evidence" value="ECO:0007669"/>
    <property type="project" value="UniProtKB-KW"/>
</dbReference>
<evidence type="ECO:0000313" key="7">
    <source>
        <dbReference type="EMBL" id="KAF9122789.1"/>
    </source>
</evidence>
<evidence type="ECO:0000256" key="1">
    <source>
        <dbReference type="ARBA" id="ARBA00009636"/>
    </source>
</evidence>
<dbReference type="Gene3D" id="3.30.1330.20">
    <property type="entry name" value="Tubulin/FtsZ, C-terminal domain"/>
    <property type="match status" value="1"/>
</dbReference>
<name>A0A9P5R5I7_9FUNG</name>
<comment type="similarity">
    <text evidence="1">Belongs to the tubulin family.</text>
</comment>
<dbReference type="InterPro" id="IPR037103">
    <property type="entry name" value="Tubulin/FtsZ-like_C"/>
</dbReference>